<dbReference type="EMBL" id="MU154535">
    <property type="protein sequence ID" value="KAF9498787.1"/>
    <property type="molecule type" value="Genomic_DNA"/>
</dbReference>
<feature type="region of interest" description="Disordered" evidence="1">
    <location>
        <begin position="1"/>
        <end position="24"/>
    </location>
</feature>
<accession>A0A9P6DBN0</accession>
<dbReference type="AlphaFoldDB" id="A0A9P6DBN0"/>
<proteinExistence type="predicted"/>
<organism evidence="2 3">
    <name type="scientific">Pleurotus eryngii</name>
    <name type="common">Boletus of the steppes</name>
    <dbReference type="NCBI Taxonomy" id="5323"/>
    <lineage>
        <taxon>Eukaryota</taxon>
        <taxon>Fungi</taxon>
        <taxon>Dikarya</taxon>
        <taxon>Basidiomycota</taxon>
        <taxon>Agaricomycotina</taxon>
        <taxon>Agaricomycetes</taxon>
        <taxon>Agaricomycetidae</taxon>
        <taxon>Agaricales</taxon>
        <taxon>Pleurotineae</taxon>
        <taxon>Pleurotaceae</taxon>
        <taxon>Pleurotus</taxon>
    </lineage>
</organism>
<name>A0A9P6DBN0_PLEER</name>
<protein>
    <submittedName>
        <fullName evidence="2">Uncharacterized protein</fullName>
    </submittedName>
</protein>
<evidence type="ECO:0000313" key="3">
    <source>
        <dbReference type="Proteomes" id="UP000807025"/>
    </source>
</evidence>
<evidence type="ECO:0000313" key="2">
    <source>
        <dbReference type="EMBL" id="KAF9498787.1"/>
    </source>
</evidence>
<dbReference type="Proteomes" id="UP000807025">
    <property type="component" value="Unassembled WGS sequence"/>
</dbReference>
<gene>
    <name evidence="2" type="ORF">BDN71DRAFT_1503513</name>
</gene>
<dbReference type="OrthoDB" id="5370359at2759"/>
<evidence type="ECO:0000256" key="1">
    <source>
        <dbReference type="SAM" id="MobiDB-lite"/>
    </source>
</evidence>
<sequence length="181" mass="19685">MAGKRKSDASSSAPTKKARKQVSVDASDLVASILDEDENLQLPEGDKTILEHMLRYARSLEEAAEDLKPKTKSPQEIQAAAGKLRAVAVSGIQKRPPCKTGSSKWAYDVVCADPAVFTAMLGLDLPIKFKMKKIPIADFENSMGDIQGHARYNTLYLKGDHVNVHCKAEEGTFKFSGSYGA</sequence>
<reference evidence="2" key="1">
    <citation type="submission" date="2020-11" db="EMBL/GenBank/DDBJ databases">
        <authorList>
            <consortium name="DOE Joint Genome Institute"/>
            <person name="Ahrendt S."/>
            <person name="Riley R."/>
            <person name="Andreopoulos W."/>
            <person name="Labutti K."/>
            <person name="Pangilinan J."/>
            <person name="Ruiz-Duenas F.J."/>
            <person name="Barrasa J.M."/>
            <person name="Sanchez-Garcia M."/>
            <person name="Camarero S."/>
            <person name="Miyauchi S."/>
            <person name="Serrano A."/>
            <person name="Linde D."/>
            <person name="Babiker R."/>
            <person name="Drula E."/>
            <person name="Ayuso-Fernandez I."/>
            <person name="Pacheco R."/>
            <person name="Padilla G."/>
            <person name="Ferreira P."/>
            <person name="Barriuso J."/>
            <person name="Kellner H."/>
            <person name="Castanera R."/>
            <person name="Alfaro M."/>
            <person name="Ramirez L."/>
            <person name="Pisabarro A.G."/>
            <person name="Kuo A."/>
            <person name="Tritt A."/>
            <person name="Lipzen A."/>
            <person name="He G."/>
            <person name="Yan M."/>
            <person name="Ng V."/>
            <person name="Cullen D."/>
            <person name="Martin F."/>
            <person name="Rosso M.-N."/>
            <person name="Henrissat B."/>
            <person name="Hibbett D."/>
            <person name="Martinez A.T."/>
            <person name="Grigoriev I.V."/>
        </authorList>
    </citation>
    <scope>NUCLEOTIDE SEQUENCE</scope>
    <source>
        <strain evidence="2">ATCC 90797</strain>
    </source>
</reference>
<keyword evidence="3" id="KW-1185">Reference proteome</keyword>
<comment type="caution">
    <text evidence="2">The sequence shown here is derived from an EMBL/GenBank/DDBJ whole genome shotgun (WGS) entry which is preliminary data.</text>
</comment>